<feature type="chain" id="PRO_5044537917" evidence="1">
    <location>
        <begin position="20"/>
        <end position="80"/>
    </location>
</feature>
<dbReference type="Proteomes" id="UP000019849">
    <property type="component" value="Unassembled WGS sequence"/>
</dbReference>
<reference evidence="3 5" key="2">
    <citation type="submission" date="2019-03" db="EMBL/GenBank/DDBJ databases">
        <title>Genomic Encyclopedia of Type Strains, Phase IV (KMG-IV): sequencing the most valuable type-strain genomes for metagenomic binning, comparative biology and taxonomic classification.</title>
        <authorList>
            <person name="Goeker M."/>
        </authorList>
    </citation>
    <scope>NUCLEOTIDE SEQUENCE [LARGE SCALE GENOMIC DNA]</scope>
    <source>
        <strain evidence="3 5">DSM 11603</strain>
    </source>
</reference>
<evidence type="ECO:0000313" key="4">
    <source>
        <dbReference type="Proteomes" id="UP000019849"/>
    </source>
</evidence>
<dbReference type="HOGENOM" id="CLU_2582058_0_0_5"/>
<comment type="caution">
    <text evidence="2">The sequence shown here is derived from an EMBL/GenBank/DDBJ whole genome shotgun (WGS) entry which is preliminary data.</text>
</comment>
<dbReference type="STRING" id="69279.BG36_08690"/>
<dbReference type="AlphaFoldDB" id="A0A011U1B3"/>
<dbReference type="eggNOG" id="ENOG5033HPQ">
    <property type="taxonomic scope" value="Bacteria"/>
</dbReference>
<dbReference type="PATRIC" id="fig|69279.3.peg.646"/>
<dbReference type="RefSeq" id="WP_035023372.1">
    <property type="nucleotide sequence ID" value="NZ_KK073878.1"/>
</dbReference>
<evidence type="ECO:0000256" key="1">
    <source>
        <dbReference type="SAM" id="SignalP"/>
    </source>
</evidence>
<dbReference type="EMBL" id="JENY01000002">
    <property type="protein sequence ID" value="EXL10217.1"/>
    <property type="molecule type" value="Genomic_DNA"/>
</dbReference>
<evidence type="ECO:0000313" key="2">
    <source>
        <dbReference type="EMBL" id="EXL10217.1"/>
    </source>
</evidence>
<proteinExistence type="predicted"/>
<protein>
    <submittedName>
        <fullName evidence="2">Uncharacterized protein</fullName>
    </submittedName>
</protein>
<keyword evidence="1" id="KW-0732">Signal</keyword>
<dbReference type="Proteomes" id="UP000294958">
    <property type="component" value="Unassembled WGS sequence"/>
</dbReference>
<feature type="signal peptide" evidence="1">
    <location>
        <begin position="1"/>
        <end position="19"/>
    </location>
</feature>
<sequence length="80" mass="8560">MKTYILALSVMMAATPAFACTTEELQSKAMEVSTRMQALAASNPQKATEIGQKLATAQSQGATDLEGACKLYDELLEDTK</sequence>
<reference evidence="2 4" key="1">
    <citation type="submission" date="2014-02" db="EMBL/GenBank/DDBJ databases">
        <title>Aquamicrobium defluvii Genome sequencing.</title>
        <authorList>
            <person name="Wang X."/>
        </authorList>
    </citation>
    <scope>NUCLEOTIDE SEQUENCE [LARGE SCALE GENOMIC DNA]</scope>
    <source>
        <strain evidence="2 4">W13Z1</strain>
    </source>
</reference>
<organism evidence="2 4">
    <name type="scientific">Aquamicrobium defluvii</name>
    <dbReference type="NCBI Taxonomy" id="69279"/>
    <lineage>
        <taxon>Bacteria</taxon>
        <taxon>Pseudomonadati</taxon>
        <taxon>Pseudomonadota</taxon>
        <taxon>Alphaproteobacteria</taxon>
        <taxon>Hyphomicrobiales</taxon>
        <taxon>Phyllobacteriaceae</taxon>
        <taxon>Aquamicrobium</taxon>
    </lineage>
</organism>
<gene>
    <name evidence="2" type="ORF">BG36_08690</name>
    <name evidence="3" type="ORF">DES43_11932</name>
</gene>
<evidence type="ECO:0000313" key="3">
    <source>
        <dbReference type="EMBL" id="TDR33746.1"/>
    </source>
</evidence>
<dbReference type="OrthoDB" id="9809419at2"/>
<name>A0A011U1B3_9HYPH</name>
<evidence type="ECO:0000313" key="5">
    <source>
        <dbReference type="Proteomes" id="UP000294958"/>
    </source>
</evidence>
<accession>A0A011U1B3</accession>
<keyword evidence="5" id="KW-1185">Reference proteome</keyword>
<dbReference type="EMBL" id="SNZF01000019">
    <property type="protein sequence ID" value="TDR33746.1"/>
    <property type="molecule type" value="Genomic_DNA"/>
</dbReference>